<dbReference type="RefSeq" id="WP_045980683.1">
    <property type="nucleotide sequence ID" value="NZ_CP023396.1"/>
</dbReference>
<evidence type="ECO:0000313" key="1">
    <source>
        <dbReference type="EMBL" id="KJY96412.1"/>
    </source>
</evidence>
<dbReference type="EMBL" id="JXXZ01000017">
    <property type="protein sequence ID" value="KJY96412.1"/>
    <property type="molecule type" value="Genomic_DNA"/>
</dbReference>
<dbReference type="AlphaFoldDB" id="A0A0F4PF02"/>
<gene>
    <name evidence="1" type="ORF">TW72_16870</name>
</gene>
<sequence length="374" mass="42953">MLFRLDPNTPSFEVFRLLNEELLYFLEQAVTTNTFSRALFNQGAVGQACWDNAQENDARAKSGLTRDKFQELFVALNEADEDIRQQLFELMRDTQDLQAFFDAPQRSLLDFMDEPSRKAFKKLSTHLYCSTKDLDPVIAASGGTNITAHFNDFRDQLINGNVCKACGMEKLAPFRAGVPDGDQWRADYDHQLCKSKYPLFAVHPDNLIPLCDVCNQDAKKAKDLFRHKDGTDRLAFYPATEEAKTFINIALEQLHDPEPTIKVNWNAPDDTILNKLTTWDEVYEIRNRVEGQFRSLEAIIEDELNPNSLADVRERIIDKAQPLSPNTLKRKEWAFWYQKLFAELDQIDVAPFAAKWEFIQQQATDGGDYILNPP</sequence>
<organism evidence="1 2">
    <name type="scientific">Pseudoalteromonas ruthenica</name>
    <dbReference type="NCBI Taxonomy" id="151081"/>
    <lineage>
        <taxon>Bacteria</taxon>
        <taxon>Pseudomonadati</taxon>
        <taxon>Pseudomonadota</taxon>
        <taxon>Gammaproteobacteria</taxon>
        <taxon>Alteromonadales</taxon>
        <taxon>Pseudoalteromonadaceae</taxon>
        <taxon>Pseudoalteromonas</taxon>
    </lineage>
</organism>
<evidence type="ECO:0000313" key="2">
    <source>
        <dbReference type="Proteomes" id="UP000033664"/>
    </source>
</evidence>
<protein>
    <recommendedName>
        <fullName evidence="3">HNH endonuclease</fullName>
    </recommendedName>
</protein>
<accession>A0A0F4PF02</accession>
<comment type="caution">
    <text evidence="1">The sequence shown here is derived from an EMBL/GenBank/DDBJ whole genome shotgun (WGS) entry which is preliminary data.</text>
</comment>
<dbReference type="GeneID" id="58230170"/>
<dbReference type="Proteomes" id="UP000033664">
    <property type="component" value="Unassembled WGS sequence"/>
</dbReference>
<proteinExistence type="predicted"/>
<dbReference type="PATRIC" id="fig|151081.8.peg.3793"/>
<evidence type="ECO:0008006" key="3">
    <source>
        <dbReference type="Google" id="ProtNLM"/>
    </source>
</evidence>
<dbReference type="Gene3D" id="1.10.30.50">
    <property type="match status" value="1"/>
</dbReference>
<dbReference type="OrthoDB" id="9816185at2"/>
<reference evidence="1 2" key="1">
    <citation type="journal article" date="2015" name="BMC Genomics">
        <title>Genome mining reveals unlocked bioactive potential of marine Gram-negative bacteria.</title>
        <authorList>
            <person name="Machado H."/>
            <person name="Sonnenschein E.C."/>
            <person name="Melchiorsen J."/>
            <person name="Gram L."/>
        </authorList>
    </citation>
    <scope>NUCLEOTIDE SEQUENCE [LARGE SCALE GENOMIC DNA]</scope>
    <source>
        <strain evidence="1 2">S3137</strain>
    </source>
</reference>
<name>A0A0F4PF02_9GAMM</name>
<keyword evidence="2" id="KW-1185">Reference proteome</keyword>